<dbReference type="Gene3D" id="3.90.25.10">
    <property type="entry name" value="UDP-galactose 4-epimerase, domain 1"/>
    <property type="match status" value="1"/>
</dbReference>
<organism evidence="2 3">
    <name type="scientific">Teichococcus aerophilus</name>
    <dbReference type="NCBI Taxonomy" id="1224513"/>
    <lineage>
        <taxon>Bacteria</taxon>
        <taxon>Pseudomonadati</taxon>
        <taxon>Pseudomonadota</taxon>
        <taxon>Alphaproteobacteria</taxon>
        <taxon>Acetobacterales</taxon>
        <taxon>Roseomonadaceae</taxon>
        <taxon>Roseomonas</taxon>
    </lineage>
</organism>
<dbReference type="Gene3D" id="3.40.50.720">
    <property type="entry name" value="NAD(P)-binding Rossmann-like Domain"/>
    <property type="match status" value="1"/>
</dbReference>
<name>A0ABR7RRD2_9PROT</name>
<accession>A0ABR7RRD2</accession>
<feature type="domain" description="NAD(P)-binding" evidence="1">
    <location>
        <begin position="10"/>
        <end position="311"/>
    </location>
</feature>
<reference evidence="2 3" key="1">
    <citation type="journal article" date="2013" name="Int. J. Syst. Evol. Microbiol.">
        <title>Roseomonas aerophila sp. nov., isolated from air.</title>
        <authorList>
            <person name="Kim S.J."/>
            <person name="Weon H.Y."/>
            <person name="Ahn J.H."/>
            <person name="Hong S.B."/>
            <person name="Seok S.J."/>
            <person name="Whang K.S."/>
            <person name="Kwon S.W."/>
        </authorList>
    </citation>
    <scope>NUCLEOTIDE SEQUENCE [LARGE SCALE GENOMIC DNA]</scope>
    <source>
        <strain evidence="2 3">NBRC 108923</strain>
    </source>
</reference>
<evidence type="ECO:0000259" key="1">
    <source>
        <dbReference type="Pfam" id="PF16363"/>
    </source>
</evidence>
<proteinExistence type="predicted"/>
<keyword evidence="3" id="KW-1185">Reference proteome</keyword>
<dbReference type="EMBL" id="JACTVA010000047">
    <property type="protein sequence ID" value="MBC9209166.1"/>
    <property type="molecule type" value="Genomic_DNA"/>
</dbReference>
<sequence length="327" mass="35211">MATGMPQKILVTGAAGFVGRHLMSRLRHAFPRATLVAAERDGAPRCPVADLHLSMDLEQPASLDALVAEAMPDAIVHLAAQAAVGAAFADPVHTWRVNLLGTLALADSVLKRAPQATFLFVSSAETYGLSFRDIDAALDENAPMRPGNPYAASKAACDIALGEMALRGLRCVRMRPSNHTGTGQSDSFVVPAFAHQIARIEVGLQEPVMRVGALDRWRDFLDVRDVCDAYVLALKAAPELPVASVFNIASGQPRRIGDILDALLSRSDTQVKVVEDAGRLRPTDVMRTLGNASLARQHLNWSATVPWDETLDTVLADWRARVRAEAA</sequence>
<dbReference type="SUPFAM" id="SSF51735">
    <property type="entry name" value="NAD(P)-binding Rossmann-fold domains"/>
    <property type="match status" value="1"/>
</dbReference>
<gene>
    <name evidence="2" type="ORF">IBL26_20145</name>
</gene>
<dbReference type="PANTHER" id="PTHR43000">
    <property type="entry name" value="DTDP-D-GLUCOSE 4,6-DEHYDRATASE-RELATED"/>
    <property type="match status" value="1"/>
</dbReference>
<dbReference type="Proteomes" id="UP000626026">
    <property type="component" value="Unassembled WGS sequence"/>
</dbReference>
<evidence type="ECO:0000313" key="2">
    <source>
        <dbReference type="EMBL" id="MBC9209166.1"/>
    </source>
</evidence>
<evidence type="ECO:0000313" key="3">
    <source>
        <dbReference type="Proteomes" id="UP000626026"/>
    </source>
</evidence>
<dbReference type="InterPro" id="IPR016040">
    <property type="entry name" value="NAD(P)-bd_dom"/>
</dbReference>
<dbReference type="InterPro" id="IPR036291">
    <property type="entry name" value="NAD(P)-bd_dom_sf"/>
</dbReference>
<protein>
    <submittedName>
        <fullName evidence="2">GDP-mannose 4,6-dehydratase</fullName>
    </submittedName>
</protein>
<dbReference type="Pfam" id="PF16363">
    <property type="entry name" value="GDP_Man_Dehyd"/>
    <property type="match status" value="1"/>
</dbReference>
<comment type="caution">
    <text evidence="2">The sequence shown here is derived from an EMBL/GenBank/DDBJ whole genome shotgun (WGS) entry which is preliminary data.</text>
</comment>